<gene>
    <name evidence="1" type="ORF">CGOC_LOCUS12428</name>
</gene>
<dbReference type="Proteomes" id="UP000271889">
    <property type="component" value="Unassembled WGS sequence"/>
</dbReference>
<evidence type="ECO:0000313" key="2">
    <source>
        <dbReference type="Proteomes" id="UP000271889"/>
    </source>
</evidence>
<name>A0A3P7QP97_CYLGO</name>
<dbReference type="EMBL" id="UYRV01123066">
    <property type="protein sequence ID" value="VDN33592.1"/>
    <property type="molecule type" value="Genomic_DNA"/>
</dbReference>
<reference evidence="1 2" key="1">
    <citation type="submission" date="2018-11" db="EMBL/GenBank/DDBJ databases">
        <authorList>
            <consortium name="Pathogen Informatics"/>
        </authorList>
    </citation>
    <scope>NUCLEOTIDE SEQUENCE [LARGE SCALE GENOMIC DNA]</scope>
</reference>
<dbReference type="AlphaFoldDB" id="A0A3P7QP97"/>
<proteinExistence type="predicted"/>
<protein>
    <submittedName>
        <fullName evidence="1">Uncharacterized protein</fullName>
    </submittedName>
</protein>
<dbReference type="OrthoDB" id="5855031at2759"/>
<evidence type="ECO:0000313" key="1">
    <source>
        <dbReference type="EMBL" id="VDN33592.1"/>
    </source>
</evidence>
<keyword evidence="2" id="KW-1185">Reference proteome</keyword>
<sequence>MTTLQPGIRWDPTKYELDDFDFNELTEMFAQLRAGLKKFVMLTMTNYELDTQAKKFLSTELLSVHERFVYRMIQICDLTLLKDRIDAALHVRKVPLTNEIGIHAEYQSSSADAG</sequence>
<accession>A0A3P7QP97</accession>
<organism evidence="1 2">
    <name type="scientific">Cylicostephanus goldi</name>
    <name type="common">Nematode worm</name>
    <dbReference type="NCBI Taxonomy" id="71465"/>
    <lineage>
        <taxon>Eukaryota</taxon>
        <taxon>Metazoa</taxon>
        <taxon>Ecdysozoa</taxon>
        <taxon>Nematoda</taxon>
        <taxon>Chromadorea</taxon>
        <taxon>Rhabditida</taxon>
        <taxon>Rhabditina</taxon>
        <taxon>Rhabditomorpha</taxon>
        <taxon>Strongyloidea</taxon>
        <taxon>Strongylidae</taxon>
        <taxon>Cylicostephanus</taxon>
    </lineage>
</organism>